<dbReference type="CDD" id="cd00093">
    <property type="entry name" value="HTH_XRE"/>
    <property type="match status" value="1"/>
</dbReference>
<dbReference type="Gene3D" id="1.10.260.40">
    <property type="entry name" value="lambda repressor-like DNA-binding domains"/>
    <property type="match status" value="1"/>
</dbReference>
<dbReference type="InterPro" id="IPR010982">
    <property type="entry name" value="Lambda_DNA-bd_dom_sf"/>
</dbReference>
<dbReference type="SUPFAM" id="SSF47413">
    <property type="entry name" value="lambda repressor-like DNA-binding domains"/>
    <property type="match status" value="1"/>
</dbReference>
<name>A0A1G8K6L5_ANEMI</name>
<dbReference type="InterPro" id="IPR001387">
    <property type="entry name" value="Cro/C1-type_HTH"/>
</dbReference>
<dbReference type="SMART" id="SM00530">
    <property type="entry name" value="HTH_XRE"/>
    <property type="match status" value="1"/>
</dbReference>
<dbReference type="Pfam" id="PF01381">
    <property type="entry name" value="HTH_3"/>
    <property type="match status" value="1"/>
</dbReference>
<protein>
    <submittedName>
        <fullName evidence="3">Transcriptional regulator, contains XRE-family HTH domain</fullName>
    </submittedName>
</protein>
<evidence type="ECO:0000313" key="3">
    <source>
        <dbReference type="EMBL" id="SDI38979.1"/>
    </source>
</evidence>
<dbReference type="AlphaFoldDB" id="A0A1G8K6L5"/>
<dbReference type="GO" id="GO:0003677">
    <property type="term" value="F:DNA binding"/>
    <property type="evidence" value="ECO:0007669"/>
    <property type="project" value="UniProtKB-KW"/>
</dbReference>
<reference evidence="3 4" key="1">
    <citation type="submission" date="2016-10" db="EMBL/GenBank/DDBJ databases">
        <authorList>
            <person name="de Groot N.N."/>
        </authorList>
    </citation>
    <scope>NUCLEOTIDE SEQUENCE [LARGE SCALE GENOMIC DNA]</scope>
    <source>
        <strain evidence="3 4">DSM 2895</strain>
    </source>
</reference>
<organism evidence="3 4">
    <name type="scientific">Aneurinibacillus migulanus</name>
    <name type="common">Bacillus migulanus</name>
    <dbReference type="NCBI Taxonomy" id="47500"/>
    <lineage>
        <taxon>Bacteria</taxon>
        <taxon>Bacillati</taxon>
        <taxon>Bacillota</taxon>
        <taxon>Bacilli</taxon>
        <taxon>Bacillales</taxon>
        <taxon>Paenibacillaceae</taxon>
        <taxon>Aneurinibacillus group</taxon>
        <taxon>Aneurinibacillus</taxon>
    </lineage>
</organism>
<proteinExistence type="predicted"/>
<dbReference type="PANTHER" id="PTHR46558:SF11">
    <property type="entry name" value="HTH-TYPE TRANSCRIPTIONAL REGULATOR XRE"/>
    <property type="match status" value="1"/>
</dbReference>
<dbReference type="RefSeq" id="WP_254786505.1">
    <property type="nucleotide sequence ID" value="NZ_FNED01000003.1"/>
</dbReference>
<dbReference type="PROSITE" id="PS50943">
    <property type="entry name" value="HTH_CROC1"/>
    <property type="match status" value="1"/>
</dbReference>
<dbReference type="PANTHER" id="PTHR46558">
    <property type="entry name" value="TRACRIPTIONAL REGULATORY PROTEIN-RELATED-RELATED"/>
    <property type="match status" value="1"/>
</dbReference>
<gene>
    <name evidence="3" type="ORF">SAMN04487909_103306</name>
</gene>
<feature type="domain" description="HTH cro/C1-type" evidence="2">
    <location>
        <begin position="13"/>
        <end position="67"/>
    </location>
</feature>
<dbReference type="Proteomes" id="UP000182836">
    <property type="component" value="Unassembled WGS sequence"/>
</dbReference>
<evidence type="ECO:0000256" key="1">
    <source>
        <dbReference type="ARBA" id="ARBA00023125"/>
    </source>
</evidence>
<dbReference type="EMBL" id="FNED01000003">
    <property type="protein sequence ID" value="SDI38979.1"/>
    <property type="molecule type" value="Genomic_DNA"/>
</dbReference>
<accession>A0A1G8K6L5</accession>
<sequence length="121" mass="13986">MIVLAKMTLGERIKYLREKNGYAQKFIAEKIGVKNNTLSSYESDKRQPDYDTLQKIADFFEVSTDYLLGRTNEPSPTYKASNDESDGLAFIDGEGPITEEEKEYLKESLELFRRMKAKKKE</sequence>
<evidence type="ECO:0000259" key="2">
    <source>
        <dbReference type="PROSITE" id="PS50943"/>
    </source>
</evidence>
<evidence type="ECO:0000313" key="4">
    <source>
        <dbReference type="Proteomes" id="UP000182836"/>
    </source>
</evidence>
<keyword evidence="1" id="KW-0238">DNA-binding</keyword>